<keyword evidence="3" id="KW-1185">Reference proteome</keyword>
<evidence type="ECO:0000313" key="3">
    <source>
        <dbReference type="Proteomes" id="UP000028990"/>
    </source>
</evidence>
<feature type="compositionally biased region" description="Basic and acidic residues" evidence="1">
    <location>
        <begin position="28"/>
        <end position="83"/>
    </location>
</feature>
<feature type="compositionally biased region" description="Low complexity" evidence="1">
    <location>
        <begin position="84"/>
        <end position="94"/>
    </location>
</feature>
<feature type="region of interest" description="Disordered" evidence="1">
    <location>
        <begin position="1"/>
        <end position="154"/>
    </location>
</feature>
<dbReference type="EMBL" id="KN121703">
    <property type="protein sequence ID" value="KFO35591.1"/>
    <property type="molecule type" value="Genomic_DNA"/>
</dbReference>
<reference evidence="2 3" key="1">
    <citation type="submission" date="2013-11" db="EMBL/GenBank/DDBJ databases">
        <title>The Damaraland mole rat (Fukomys damarensis) genome and evolution of African mole rats.</title>
        <authorList>
            <person name="Gladyshev V.N."/>
            <person name="Fang X."/>
        </authorList>
    </citation>
    <scope>NUCLEOTIDE SEQUENCE [LARGE SCALE GENOMIC DNA]</scope>
    <source>
        <tissue evidence="2">Liver</tissue>
    </source>
</reference>
<dbReference type="Pfam" id="PF04538">
    <property type="entry name" value="BEX"/>
    <property type="match status" value="1"/>
</dbReference>
<sequence>MENPDLEKLCNENEEKEENAEEKIEPEDERKSEEKGKPDHEGKPACEGKLEGEIEPDVEGHGKEEGKPETQGKLGKPQDEGKPESQAQPPSKQQAAEKRPMEDYVPRKAKRKTDRGAEDFPKDSQENLPNSHLSRQGMMREFADMSRSQEQLKKKQRMNNFHWMQRELLDAYPPRGPRGIRGVRGGGRSQRGLQDIPYL</sequence>
<organism evidence="2 3">
    <name type="scientific">Fukomys damarensis</name>
    <name type="common">Damaraland mole rat</name>
    <name type="synonym">Cryptomys damarensis</name>
    <dbReference type="NCBI Taxonomy" id="885580"/>
    <lineage>
        <taxon>Eukaryota</taxon>
        <taxon>Metazoa</taxon>
        <taxon>Chordata</taxon>
        <taxon>Craniata</taxon>
        <taxon>Vertebrata</taxon>
        <taxon>Euteleostomi</taxon>
        <taxon>Mammalia</taxon>
        <taxon>Eutheria</taxon>
        <taxon>Euarchontoglires</taxon>
        <taxon>Glires</taxon>
        <taxon>Rodentia</taxon>
        <taxon>Hystricomorpha</taxon>
        <taxon>Bathyergidae</taxon>
        <taxon>Fukomys</taxon>
    </lineage>
</organism>
<feature type="region of interest" description="Disordered" evidence="1">
    <location>
        <begin position="169"/>
        <end position="199"/>
    </location>
</feature>
<evidence type="ECO:0000313" key="2">
    <source>
        <dbReference type="EMBL" id="KFO35591.1"/>
    </source>
</evidence>
<dbReference type="OrthoDB" id="9837766at2759"/>
<feature type="compositionally biased region" description="Basic and acidic residues" evidence="1">
    <location>
        <begin position="1"/>
        <end position="13"/>
    </location>
</feature>
<protein>
    <submittedName>
        <fullName evidence="2">Transcription elongation factor A protein-like 3</fullName>
    </submittedName>
</protein>
<proteinExistence type="predicted"/>
<feature type="compositionally biased region" description="Acidic residues" evidence="1">
    <location>
        <begin position="14"/>
        <end position="27"/>
    </location>
</feature>
<dbReference type="AlphaFoldDB" id="A0A091EJA3"/>
<dbReference type="InterPro" id="IPR021156">
    <property type="entry name" value="TF_A-like/BEX"/>
</dbReference>
<evidence type="ECO:0000256" key="1">
    <source>
        <dbReference type="SAM" id="MobiDB-lite"/>
    </source>
</evidence>
<dbReference type="eggNOG" id="ENOG502RKY0">
    <property type="taxonomic scope" value="Eukaryota"/>
</dbReference>
<keyword evidence="2" id="KW-0648">Protein biosynthesis</keyword>
<feature type="compositionally biased region" description="Basic and acidic residues" evidence="1">
    <location>
        <begin position="114"/>
        <end position="125"/>
    </location>
</feature>
<gene>
    <name evidence="2" type="ORF">H920_02993</name>
</gene>
<dbReference type="Proteomes" id="UP000028990">
    <property type="component" value="Unassembled WGS sequence"/>
</dbReference>
<feature type="compositionally biased region" description="Basic and acidic residues" evidence="1">
    <location>
        <begin position="95"/>
        <end position="106"/>
    </location>
</feature>
<name>A0A091EJA3_FUKDA</name>
<dbReference type="STRING" id="885580.ENSFDAP00000008801"/>
<keyword evidence="2" id="KW-0251">Elongation factor</keyword>
<dbReference type="GO" id="GO:0003746">
    <property type="term" value="F:translation elongation factor activity"/>
    <property type="evidence" value="ECO:0007669"/>
    <property type="project" value="UniProtKB-KW"/>
</dbReference>
<accession>A0A091EJA3</accession>